<dbReference type="Pfam" id="PF13432">
    <property type="entry name" value="TPR_16"/>
    <property type="match status" value="3"/>
</dbReference>
<dbReference type="Pfam" id="PF13181">
    <property type="entry name" value="TPR_8"/>
    <property type="match status" value="2"/>
</dbReference>
<keyword evidence="2" id="KW-0802">TPR repeat</keyword>
<dbReference type="InterPro" id="IPR011990">
    <property type="entry name" value="TPR-like_helical_dom_sf"/>
</dbReference>
<evidence type="ECO:0000256" key="1">
    <source>
        <dbReference type="ARBA" id="ARBA00022737"/>
    </source>
</evidence>
<dbReference type="SMART" id="SM00028">
    <property type="entry name" value="TPR"/>
    <property type="match status" value="8"/>
</dbReference>
<dbReference type="SUPFAM" id="SSF48439">
    <property type="entry name" value="Protein prenylyltransferase"/>
    <property type="match status" value="1"/>
</dbReference>
<accession>A0A0W8F989</accession>
<dbReference type="PROSITE" id="PS50005">
    <property type="entry name" value="TPR"/>
    <property type="match status" value="5"/>
</dbReference>
<dbReference type="AlphaFoldDB" id="A0A0W8F989"/>
<dbReference type="InterPro" id="IPR051685">
    <property type="entry name" value="Ycf3/AcsC/BcsC/TPR_MFPF"/>
</dbReference>
<dbReference type="InterPro" id="IPR019734">
    <property type="entry name" value="TPR_rpt"/>
</dbReference>
<dbReference type="EMBL" id="LNQE01001439">
    <property type="protein sequence ID" value="KUG17471.1"/>
    <property type="molecule type" value="Genomic_DNA"/>
</dbReference>
<comment type="caution">
    <text evidence="3">The sequence shown here is derived from an EMBL/GenBank/DDBJ whole genome shotgun (WGS) entry which is preliminary data.</text>
</comment>
<name>A0A0W8F989_9ZZZZ</name>
<evidence type="ECO:0000313" key="3">
    <source>
        <dbReference type="EMBL" id="KUG17471.1"/>
    </source>
</evidence>
<protein>
    <submittedName>
        <fullName evidence="3">Tpr domain protein, putative component of tonb system</fullName>
    </submittedName>
</protein>
<keyword evidence="1" id="KW-0677">Repeat</keyword>
<sequence>MNAKRMNTKKMRAWTGIALVLAVFSALCLAAAAEDNTPTAWIKKGIELSSNEFYEEATQAFDRALEQDPQNLNAWLFKSWALTSLGTKIALENKNLGLKDREDSGMTAFDEAIEAHEKAIEIAPENATVWTYKADNLAKIGSFTDNLSRLNESLQAFDKALELNPEDADAWHGKGVALVYISQIRGDTSRYEEALRYVDRALEIDPQTAGALQNKAGILAELGRQNESVNSYSEALELYNTSIETAKSTEDLAEAWLSKGFILQDQGKYEDAVKALGNATDADPMNGLAWKVKGVLLWRELKEYDDAVNAFDKALQINPKDPLTWMNKGDALKALGRQAEADEAYAKARELGYQG</sequence>
<dbReference type="PANTHER" id="PTHR44943">
    <property type="entry name" value="CELLULOSE SYNTHASE OPERON PROTEIN C"/>
    <property type="match status" value="1"/>
</dbReference>
<dbReference type="Gene3D" id="1.25.40.10">
    <property type="entry name" value="Tetratricopeptide repeat domain"/>
    <property type="match status" value="4"/>
</dbReference>
<proteinExistence type="predicted"/>
<dbReference type="PANTHER" id="PTHR44943:SF4">
    <property type="entry name" value="TPR REPEAT-CONTAINING PROTEIN MJ0798"/>
    <property type="match status" value="1"/>
</dbReference>
<gene>
    <name evidence="3" type="ORF">ASZ90_012843</name>
</gene>
<evidence type="ECO:0000256" key="2">
    <source>
        <dbReference type="ARBA" id="ARBA00022803"/>
    </source>
</evidence>
<reference evidence="3" key="1">
    <citation type="journal article" date="2015" name="Proc. Natl. Acad. Sci. U.S.A.">
        <title>Networks of energetic and metabolic interactions define dynamics in microbial communities.</title>
        <authorList>
            <person name="Embree M."/>
            <person name="Liu J.K."/>
            <person name="Al-Bassam M.M."/>
            <person name="Zengler K."/>
        </authorList>
    </citation>
    <scope>NUCLEOTIDE SEQUENCE</scope>
</reference>
<organism evidence="3">
    <name type="scientific">hydrocarbon metagenome</name>
    <dbReference type="NCBI Taxonomy" id="938273"/>
    <lineage>
        <taxon>unclassified sequences</taxon>
        <taxon>metagenomes</taxon>
        <taxon>ecological metagenomes</taxon>
    </lineage>
</organism>